<evidence type="ECO:0000259" key="2">
    <source>
        <dbReference type="Pfam" id="PF01094"/>
    </source>
</evidence>
<sequence>MTFVNVDFAANDSICFTAPQRVIRDQFTTPDYDHIIRTIANKPEIRVIVLILEKEYMVKLMASAKLLGVGSRYVWIGTDAWSSRECAGQEHIVEGAIAIQPLVAQLHGFDEYFTSLNLRHSRVNPWFEEFWEQNFQCKLEDSNVTRFNQAFNTCSSDLKIGHQREYSQQAFVHFVRDGVYAFAYALHNLHQNLCGEGYIGVCQAMEHIDGVQIAEFLKNVTFKDEEANSFRFVNVGDGPTRYTIVNFQRHKENGTYFWAKVGNYS</sequence>
<keyword evidence="4" id="KW-1185">Reference proteome</keyword>
<dbReference type="Proteomes" id="UP000708208">
    <property type="component" value="Unassembled WGS sequence"/>
</dbReference>
<comment type="caution">
    <text evidence="3">The sequence shown here is derived from an EMBL/GenBank/DDBJ whole genome shotgun (WGS) entry which is preliminary data.</text>
</comment>
<keyword evidence="1" id="KW-0325">Glycoprotein</keyword>
<evidence type="ECO:0000313" key="4">
    <source>
        <dbReference type="Proteomes" id="UP000708208"/>
    </source>
</evidence>
<dbReference type="OrthoDB" id="425344at2759"/>
<dbReference type="InterPro" id="IPR001828">
    <property type="entry name" value="ANF_lig-bd_rcpt"/>
</dbReference>
<proteinExistence type="predicted"/>
<accession>A0A8J2PC07</accession>
<reference evidence="3" key="1">
    <citation type="submission" date="2021-06" db="EMBL/GenBank/DDBJ databases">
        <authorList>
            <person name="Hodson N. C."/>
            <person name="Mongue J. A."/>
            <person name="Jaron S. K."/>
        </authorList>
    </citation>
    <scope>NUCLEOTIDE SEQUENCE</scope>
</reference>
<evidence type="ECO:0000256" key="1">
    <source>
        <dbReference type="ARBA" id="ARBA00023180"/>
    </source>
</evidence>
<feature type="domain" description="Receptor ligand binding region" evidence="2">
    <location>
        <begin position="27"/>
        <end position="249"/>
    </location>
</feature>
<dbReference type="AlphaFoldDB" id="A0A8J2PC07"/>
<protein>
    <recommendedName>
        <fullName evidence="2">Receptor ligand binding region domain-containing protein</fullName>
    </recommendedName>
</protein>
<dbReference type="InterPro" id="IPR050726">
    <property type="entry name" value="mGluR"/>
</dbReference>
<evidence type="ECO:0000313" key="3">
    <source>
        <dbReference type="EMBL" id="CAG7822927.1"/>
    </source>
</evidence>
<name>A0A8J2PC07_9HEXA</name>
<dbReference type="Pfam" id="PF01094">
    <property type="entry name" value="ANF_receptor"/>
    <property type="match status" value="1"/>
</dbReference>
<feature type="non-terminal residue" evidence="3">
    <location>
        <position position="1"/>
    </location>
</feature>
<organism evidence="3 4">
    <name type="scientific">Allacma fusca</name>
    <dbReference type="NCBI Taxonomy" id="39272"/>
    <lineage>
        <taxon>Eukaryota</taxon>
        <taxon>Metazoa</taxon>
        <taxon>Ecdysozoa</taxon>
        <taxon>Arthropoda</taxon>
        <taxon>Hexapoda</taxon>
        <taxon>Collembola</taxon>
        <taxon>Symphypleona</taxon>
        <taxon>Sminthuridae</taxon>
        <taxon>Allacma</taxon>
    </lineage>
</organism>
<gene>
    <name evidence="3" type="ORF">AFUS01_LOCUS33168</name>
</gene>
<dbReference type="EMBL" id="CAJVCH010527844">
    <property type="protein sequence ID" value="CAG7822927.1"/>
    <property type="molecule type" value="Genomic_DNA"/>
</dbReference>
<dbReference type="PANTHER" id="PTHR24060">
    <property type="entry name" value="METABOTROPIC GLUTAMATE RECEPTOR"/>
    <property type="match status" value="1"/>
</dbReference>